<reference evidence="3" key="1">
    <citation type="submission" date="2020-10" db="EMBL/GenBank/DDBJ databases">
        <authorList>
            <person name="Castelo-Branco R."/>
            <person name="Eusebio N."/>
            <person name="Adriana R."/>
            <person name="Vieira A."/>
            <person name="Brugerolle De Fraissinette N."/>
            <person name="Rezende De Castro R."/>
            <person name="Schneider M.P."/>
            <person name="Vasconcelos V."/>
            <person name="Leao P.N."/>
        </authorList>
    </citation>
    <scope>NUCLEOTIDE SEQUENCE</scope>
    <source>
        <strain evidence="3">LEGE 06105</strain>
    </source>
</reference>
<dbReference type="Pfam" id="PF03808">
    <property type="entry name" value="Glyco_tran_WecG"/>
    <property type="match status" value="1"/>
</dbReference>
<dbReference type="NCBIfam" id="TIGR00696">
    <property type="entry name" value="wecG_tagA_cpsF"/>
    <property type="match status" value="1"/>
</dbReference>
<dbReference type="PANTHER" id="PTHR34136">
    <property type="match status" value="1"/>
</dbReference>
<dbReference type="CDD" id="cd06533">
    <property type="entry name" value="Glyco_transf_WecG_TagA"/>
    <property type="match status" value="1"/>
</dbReference>
<dbReference type="PANTHER" id="PTHR34136:SF1">
    <property type="entry name" value="UDP-N-ACETYL-D-MANNOSAMINURONIC ACID TRANSFERASE"/>
    <property type="match status" value="1"/>
</dbReference>
<accession>A0A8J7F2I9</accession>
<evidence type="ECO:0000256" key="2">
    <source>
        <dbReference type="ARBA" id="ARBA00022679"/>
    </source>
</evidence>
<gene>
    <name evidence="3" type="ORF">IQ247_00190</name>
</gene>
<keyword evidence="4" id="KW-1185">Reference proteome</keyword>
<evidence type="ECO:0000256" key="1">
    <source>
        <dbReference type="ARBA" id="ARBA00022676"/>
    </source>
</evidence>
<comment type="caution">
    <text evidence="3">The sequence shown here is derived from an EMBL/GenBank/DDBJ whole genome shotgun (WGS) entry which is preliminary data.</text>
</comment>
<dbReference type="Proteomes" id="UP000620559">
    <property type="component" value="Unassembled WGS sequence"/>
</dbReference>
<dbReference type="AlphaFoldDB" id="A0A8J7F2I9"/>
<organism evidence="3 4">
    <name type="scientific">Plectonema cf. radiosum LEGE 06105</name>
    <dbReference type="NCBI Taxonomy" id="945769"/>
    <lineage>
        <taxon>Bacteria</taxon>
        <taxon>Bacillati</taxon>
        <taxon>Cyanobacteriota</taxon>
        <taxon>Cyanophyceae</taxon>
        <taxon>Oscillatoriophycideae</taxon>
        <taxon>Oscillatoriales</taxon>
        <taxon>Microcoleaceae</taxon>
        <taxon>Plectonema</taxon>
    </lineage>
</organism>
<evidence type="ECO:0000313" key="3">
    <source>
        <dbReference type="EMBL" id="MBE9211149.1"/>
    </source>
</evidence>
<dbReference type="InterPro" id="IPR004629">
    <property type="entry name" value="WecG_TagA_CpsF"/>
</dbReference>
<keyword evidence="2" id="KW-0808">Transferase</keyword>
<keyword evidence="1" id="KW-0328">Glycosyltransferase</keyword>
<name>A0A8J7F2I9_9CYAN</name>
<dbReference type="RefSeq" id="WP_193915503.1">
    <property type="nucleotide sequence ID" value="NZ_JADEWL010000001.1"/>
</dbReference>
<dbReference type="GO" id="GO:0016758">
    <property type="term" value="F:hexosyltransferase activity"/>
    <property type="evidence" value="ECO:0007669"/>
    <property type="project" value="TreeGrafter"/>
</dbReference>
<protein>
    <submittedName>
        <fullName evidence="3">WecB/TagA/CpsF family glycosyltransferase</fullName>
    </submittedName>
</protein>
<evidence type="ECO:0000313" key="4">
    <source>
        <dbReference type="Proteomes" id="UP000620559"/>
    </source>
</evidence>
<proteinExistence type="predicted"/>
<dbReference type="EMBL" id="JADEWL010000001">
    <property type="protein sequence ID" value="MBE9211149.1"/>
    <property type="molecule type" value="Genomic_DNA"/>
</dbReference>
<sequence length="283" mass="32772">MNRVKILNLEIDNWSIEELLDNLKSGVIFTPNVDHIIKLQRDPEFFRAYSLGDYKICDSQILIYASKFLGTPIKQKISGSDLFPAFCNYHKNNEEIKIFLLGAAQGVAYRAQKKINHKVGRKIVVNTYSPPFGFEKDEAECQKIVDIINNSDATVLVIGLGAPKQEKWLYNYKDKLKSIKIFMALGATIDFEAGNVKRAPKWMSEIGLEWLFRLLCEPKRLWKRYLLDDIPFLFLILKQKLNLYIKKDAENSQTFLLLFRSKITYLFLPLSSALSASLRFFNR</sequence>